<evidence type="ECO:0000256" key="1">
    <source>
        <dbReference type="ARBA" id="ARBA00001946"/>
    </source>
</evidence>
<sequence length="190" mass="21975">MNDTEALVWKRLRSEEGQDLRVFRLRFDELKNPRNDYVLKAVVLEANDWVTVVAVTPEKKIVVVDQYRFGRRCVSTEIPAGIIETGESPQMAGQRELLEETGYSTDRWTSLGWIEPNPAFLNNLCHQFLALDVRKTHEAKLDEGEALQVRELTLQELQEEICRGNIRNSFSLLGLSKVFDLWTDLKYADF</sequence>
<dbReference type="Proteomes" id="UP000229740">
    <property type="component" value="Unassembled WGS sequence"/>
</dbReference>
<organism evidence="4 5">
    <name type="scientific">candidate division KSB3 bacterium</name>
    <dbReference type="NCBI Taxonomy" id="2044937"/>
    <lineage>
        <taxon>Bacteria</taxon>
        <taxon>candidate division KSB3</taxon>
    </lineage>
</organism>
<dbReference type="InterPro" id="IPR015797">
    <property type="entry name" value="NUDIX_hydrolase-like_dom_sf"/>
</dbReference>
<dbReference type="PROSITE" id="PS51462">
    <property type="entry name" value="NUDIX"/>
    <property type="match status" value="1"/>
</dbReference>
<name>A0A2G6E1H3_9BACT</name>
<accession>A0A2G6E1H3</accession>
<dbReference type="GO" id="GO:0019693">
    <property type="term" value="P:ribose phosphate metabolic process"/>
    <property type="evidence" value="ECO:0007669"/>
    <property type="project" value="TreeGrafter"/>
</dbReference>
<dbReference type="AlphaFoldDB" id="A0A2G6E1H3"/>
<dbReference type="GO" id="GO:0005829">
    <property type="term" value="C:cytosol"/>
    <property type="evidence" value="ECO:0007669"/>
    <property type="project" value="TreeGrafter"/>
</dbReference>
<dbReference type="CDD" id="cd03424">
    <property type="entry name" value="NUDIX_ADPRase_Nudt5_UGPPase_Nudt14"/>
    <property type="match status" value="1"/>
</dbReference>
<dbReference type="PANTHER" id="PTHR11839">
    <property type="entry name" value="UDP/ADP-SUGAR PYROPHOSPHATASE"/>
    <property type="match status" value="1"/>
</dbReference>
<evidence type="ECO:0000313" key="4">
    <source>
        <dbReference type="EMBL" id="PID55611.1"/>
    </source>
</evidence>
<dbReference type="InterPro" id="IPR000086">
    <property type="entry name" value="NUDIX_hydrolase_dom"/>
</dbReference>
<proteinExistence type="predicted"/>
<protein>
    <submittedName>
        <fullName evidence="4">NUDIX hydrolase</fullName>
    </submittedName>
</protein>
<comment type="caution">
    <text evidence="4">The sequence shown here is derived from an EMBL/GenBank/DDBJ whole genome shotgun (WGS) entry which is preliminary data.</text>
</comment>
<keyword evidence="2 4" id="KW-0378">Hydrolase</keyword>
<evidence type="ECO:0000259" key="3">
    <source>
        <dbReference type="PROSITE" id="PS51462"/>
    </source>
</evidence>
<feature type="domain" description="Nudix hydrolase" evidence="3">
    <location>
        <begin position="45"/>
        <end position="175"/>
    </location>
</feature>
<reference evidence="4 5" key="1">
    <citation type="submission" date="2017-10" db="EMBL/GenBank/DDBJ databases">
        <title>Novel microbial diversity and functional potential in the marine mammal oral microbiome.</title>
        <authorList>
            <person name="Dudek N.K."/>
            <person name="Sun C.L."/>
            <person name="Burstein D."/>
            <person name="Kantor R.S."/>
            <person name="Aliaga Goltsman D.S."/>
            <person name="Bik E.M."/>
            <person name="Thomas B.C."/>
            <person name="Banfield J.F."/>
            <person name="Relman D.A."/>
        </authorList>
    </citation>
    <scope>NUCLEOTIDE SEQUENCE [LARGE SCALE GENOMIC DNA]</scope>
    <source>
        <strain evidence="4">DOLZORAL124_49_17</strain>
    </source>
</reference>
<dbReference type="GO" id="GO:0006753">
    <property type="term" value="P:nucleoside phosphate metabolic process"/>
    <property type="evidence" value="ECO:0007669"/>
    <property type="project" value="TreeGrafter"/>
</dbReference>
<evidence type="ECO:0000313" key="5">
    <source>
        <dbReference type="Proteomes" id="UP000229740"/>
    </source>
</evidence>
<dbReference type="EMBL" id="PDPS01000055">
    <property type="protein sequence ID" value="PID55611.1"/>
    <property type="molecule type" value="Genomic_DNA"/>
</dbReference>
<dbReference type="PANTHER" id="PTHR11839:SF18">
    <property type="entry name" value="NUDIX HYDROLASE DOMAIN-CONTAINING PROTEIN"/>
    <property type="match status" value="1"/>
</dbReference>
<dbReference type="Pfam" id="PF00293">
    <property type="entry name" value="NUDIX"/>
    <property type="match status" value="1"/>
</dbReference>
<comment type="cofactor">
    <cofactor evidence="1">
        <name>Mg(2+)</name>
        <dbReference type="ChEBI" id="CHEBI:18420"/>
    </cofactor>
</comment>
<dbReference type="GO" id="GO:0016787">
    <property type="term" value="F:hydrolase activity"/>
    <property type="evidence" value="ECO:0007669"/>
    <property type="project" value="UniProtKB-KW"/>
</dbReference>
<evidence type="ECO:0000256" key="2">
    <source>
        <dbReference type="ARBA" id="ARBA00022801"/>
    </source>
</evidence>
<gene>
    <name evidence="4" type="ORF">CSB45_15110</name>
</gene>
<dbReference type="Gene3D" id="3.90.79.10">
    <property type="entry name" value="Nucleoside Triphosphate Pyrophosphohydrolase"/>
    <property type="match status" value="1"/>
</dbReference>
<dbReference type="SUPFAM" id="SSF55811">
    <property type="entry name" value="Nudix"/>
    <property type="match status" value="1"/>
</dbReference>